<evidence type="ECO:0000313" key="1">
    <source>
        <dbReference type="EMBL" id="GBP84070.1"/>
    </source>
</evidence>
<dbReference type="AlphaFoldDB" id="A0A4C1Z8P3"/>
<organism evidence="1 2">
    <name type="scientific">Eumeta variegata</name>
    <name type="common">Bagworm moth</name>
    <name type="synonym">Eumeta japonica</name>
    <dbReference type="NCBI Taxonomy" id="151549"/>
    <lineage>
        <taxon>Eukaryota</taxon>
        <taxon>Metazoa</taxon>
        <taxon>Ecdysozoa</taxon>
        <taxon>Arthropoda</taxon>
        <taxon>Hexapoda</taxon>
        <taxon>Insecta</taxon>
        <taxon>Pterygota</taxon>
        <taxon>Neoptera</taxon>
        <taxon>Endopterygota</taxon>
        <taxon>Lepidoptera</taxon>
        <taxon>Glossata</taxon>
        <taxon>Ditrysia</taxon>
        <taxon>Tineoidea</taxon>
        <taxon>Psychidae</taxon>
        <taxon>Oiketicinae</taxon>
        <taxon>Eumeta</taxon>
    </lineage>
</organism>
<gene>
    <name evidence="1" type="ORF">EVAR_67669_1</name>
</gene>
<dbReference type="EMBL" id="BGZK01001656">
    <property type="protein sequence ID" value="GBP84070.1"/>
    <property type="molecule type" value="Genomic_DNA"/>
</dbReference>
<dbReference type="Proteomes" id="UP000299102">
    <property type="component" value="Unassembled WGS sequence"/>
</dbReference>
<comment type="caution">
    <text evidence="1">The sequence shown here is derived from an EMBL/GenBank/DDBJ whole genome shotgun (WGS) entry which is preliminary data.</text>
</comment>
<reference evidence="1 2" key="1">
    <citation type="journal article" date="2019" name="Commun. Biol.">
        <title>The bagworm genome reveals a unique fibroin gene that provides high tensile strength.</title>
        <authorList>
            <person name="Kono N."/>
            <person name="Nakamura H."/>
            <person name="Ohtoshi R."/>
            <person name="Tomita M."/>
            <person name="Numata K."/>
            <person name="Arakawa K."/>
        </authorList>
    </citation>
    <scope>NUCLEOTIDE SEQUENCE [LARGE SCALE GENOMIC DNA]</scope>
</reference>
<evidence type="ECO:0000313" key="2">
    <source>
        <dbReference type="Proteomes" id="UP000299102"/>
    </source>
</evidence>
<sequence length="120" mass="14236">MTRSRIWRMERLLFSPHERAGPECAKFQRGRISIKSLNNANNLRNVKKVEKIVLADCRATYVIQPKKQRFRLCEVYFTRTFRDEISVHVLVPRMLTSAQKQTTPNISRSCLDRIWITRSQ</sequence>
<name>A0A4C1Z8P3_EUMVA</name>
<accession>A0A4C1Z8P3</accession>
<protein>
    <submittedName>
        <fullName evidence="1">Uncharacterized protein</fullName>
    </submittedName>
</protein>
<proteinExistence type="predicted"/>
<keyword evidence="2" id="KW-1185">Reference proteome</keyword>